<dbReference type="Proteomes" id="UP000317909">
    <property type="component" value="Chromosome"/>
</dbReference>
<feature type="transmembrane region" description="Helical" evidence="1">
    <location>
        <begin position="6"/>
        <end position="28"/>
    </location>
</feature>
<keyword evidence="1" id="KW-1133">Transmembrane helix</keyword>
<keyword evidence="3" id="KW-1185">Reference proteome</keyword>
<name>A0A517TZL5_9BACT</name>
<dbReference type="EMBL" id="CP036339">
    <property type="protein sequence ID" value="QDT73818.1"/>
    <property type="molecule type" value="Genomic_DNA"/>
</dbReference>
<evidence type="ECO:0000313" key="3">
    <source>
        <dbReference type="Proteomes" id="UP000317909"/>
    </source>
</evidence>
<keyword evidence="1" id="KW-0812">Transmembrane</keyword>
<dbReference type="KEGG" id="llh:I41_30090"/>
<accession>A0A517TZL5</accession>
<keyword evidence="1" id="KW-0472">Membrane</keyword>
<organism evidence="2 3">
    <name type="scientific">Lacipirellula limnantheis</name>
    <dbReference type="NCBI Taxonomy" id="2528024"/>
    <lineage>
        <taxon>Bacteria</taxon>
        <taxon>Pseudomonadati</taxon>
        <taxon>Planctomycetota</taxon>
        <taxon>Planctomycetia</taxon>
        <taxon>Pirellulales</taxon>
        <taxon>Lacipirellulaceae</taxon>
        <taxon>Lacipirellula</taxon>
    </lineage>
</organism>
<proteinExistence type="predicted"/>
<sequence>MFTLNVAGVIRYAAFSSIAAGLWSIYLWRSKTVKRVFVYPLTQQHKSAPGPSESSGERHV</sequence>
<gene>
    <name evidence="2" type="ORF">I41_30090</name>
</gene>
<reference evidence="2 3" key="1">
    <citation type="submission" date="2019-02" db="EMBL/GenBank/DDBJ databases">
        <title>Deep-cultivation of Planctomycetes and their phenomic and genomic characterization uncovers novel biology.</title>
        <authorList>
            <person name="Wiegand S."/>
            <person name="Jogler M."/>
            <person name="Boedeker C."/>
            <person name="Pinto D."/>
            <person name="Vollmers J."/>
            <person name="Rivas-Marin E."/>
            <person name="Kohn T."/>
            <person name="Peeters S.H."/>
            <person name="Heuer A."/>
            <person name="Rast P."/>
            <person name="Oberbeckmann S."/>
            <person name="Bunk B."/>
            <person name="Jeske O."/>
            <person name="Meyerdierks A."/>
            <person name="Storesund J.E."/>
            <person name="Kallscheuer N."/>
            <person name="Luecker S."/>
            <person name="Lage O.M."/>
            <person name="Pohl T."/>
            <person name="Merkel B.J."/>
            <person name="Hornburger P."/>
            <person name="Mueller R.-W."/>
            <person name="Bruemmer F."/>
            <person name="Labrenz M."/>
            <person name="Spormann A.M."/>
            <person name="Op den Camp H."/>
            <person name="Overmann J."/>
            <person name="Amann R."/>
            <person name="Jetten M.S.M."/>
            <person name="Mascher T."/>
            <person name="Medema M.H."/>
            <person name="Devos D.P."/>
            <person name="Kaster A.-K."/>
            <person name="Ovreas L."/>
            <person name="Rohde M."/>
            <person name="Galperin M.Y."/>
            <person name="Jogler C."/>
        </authorList>
    </citation>
    <scope>NUCLEOTIDE SEQUENCE [LARGE SCALE GENOMIC DNA]</scope>
    <source>
        <strain evidence="2 3">I41</strain>
    </source>
</reference>
<dbReference type="AlphaFoldDB" id="A0A517TZL5"/>
<evidence type="ECO:0000256" key="1">
    <source>
        <dbReference type="SAM" id="Phobius"/>
    </source>
</evidence>
<evidence type="ECO:0000313" key="2">
    <source>
        <dbReference type="EMBL" id="QDT73818.1"/>
    </source>
</evidence>
<protein>
    <submittedName>
        <fullName evidence="2">Uncharacterized protein</fullName>
    </submittedName>
</protein>